<keyword evidence="5" id="KW-0067">ATP-binding</keyword>
<dbReference type="PANTHER" id="PTHR30473:SF1">
    <property type="entry name" value="PHOH-LIKE PROTEIN"/>
    <property type="match status" value="1"/>
</dbReference>
<feature type="domain" description="PhoH-like protein" evidence="7">
    <location>
        <begin position="110"/>
        <end position="313"/>
    </location>
</feature>
<keyword evidence="4" id="KW-0547">Nucleotide-binding</keyword>
<evidence type="ECO:0000256" key="3">
    <source>
        <dbReference type="ARBA" id="ARBA00022490"/>
    </source>
</evidence>
<evidence type="ECO:0000313" key="8">
    <source>
        <dbReference type="EMBL" id="SKB06776.1"/>
    </source>
</evidence>
<sequence length="319" mass="35563">MSVETLTYESPQFLQKLTGHDLAGLKTIAEALHVQITSRDAWVRIEGEEAATSATKEVFSQLERVRRQGGEITPSMLRLIVESVLVEHHDGPADAIMNLKLVPSSRKPPVTVKTRGQIAYVQAMRDHEVVFGVGPAGTGKTYLAMAQGLHLLREKVVQRLVLTRPAVEAGEALGFLPGDLKEKIFPYLRPLYDALYDMLEPDEAERMIERGAIEIAPLAYMRGRTLKNAFIILDEAQNTTTEQMLMFLTRLGEGARCVITGDPSQVDLRRHVRSGLREAVEVLQGVEGVKFVSFLSKDIVRLPVVQRIIEAYDKHRSQA</sequence>
<comment type="subcellular location">
    <subcellularLocation>
        <location evidence="1">Cytoplasm</location>
    </subcellularLocation>
</comment>
<comment type="similarity">
    <text evidence="2">Belongs to the PhoH family.</text>
</comment>
<evidence type="ECO:0000256" key="5">
    <source>
        <dbReference type="ARBA" id="ARBA00022840"/>
    </source>
</evidence>
<name>A0A1T4YYG0_9BACT</name>
<dbReference type="InterPro" id="IPR003714">
    <property type="entry name" value="PhoH"/>
</dbReference>
<reference evidence="9" key="1">
    <citation type="submission" date="2017-02" db="EMBL/GenBank/DDBJ databases">
        <authorList>
            <person name="Varghese N."/>
            <person name="Submissions S."/>
        </authorList>
    </citation>
    <scope>NUCLEOTIDE SEQUENCE [LARGE SCALE GENOMIC DNA]</scope>
    <source>
        <strain evidence="9">ATCC 700200</strain>
    </source>
</reference>
<proteinExistence type="inferred from homology"/>
<dbReference type="AlphaFoldDB" id="A0A1T4YYG0"/>
<dbReference type="PANTHER" id="PTHR30473">
    <property type="entry name" value="PROTEIN PHOH"/>
    <property type="match status" value="1"/>
</dbReference>
<dbReference type="EMBL" id="FUYE01000021">
    <property type="protein sequence ID" value="SKB06776.1"/>
    <property type="molecule type" value="Genomic_DNA"/>
</dbReference>
<evidence type="ECO:0000256" key="1">
    <source>
        <dbReference type="ARBA" id="ARBA00004496"/>
    </source>
</evidence>
<organism evidence="8 9">
    <name type="scientific">Prosthecobacter debontii</name>
    <dbReference type="NCBI Taxonomy" id="48467"/>
    <lineage>
        <taxon>Bacteria</taxon>
        <taxon>Pseudomonadati</taxon>
        <taxon>Verrucomicrobiota</taxon>
        <taxon>Verrucomicrobiia</taxon>
        <taxon>Verrucomicrobiales</taxon>
        <taxon>Verrucomicrobiaceae</taxon>
        <taxon>Prosthecobacter</taxon>
    </lineage>
</organism>
<evidence type="ECO:0000256" key="4">
    <source>
        <dbReference type="ARBA" id="ARBA00022741"/>
    </source>
</evidence>
<accession>A0A1T4YYG0</accession>
<dbReference type="RefSeq" id="WP_139373429.1">
    <property type="nucleotide sequence ID" value="NZ_FUYE01000021.1"/>
</dbReference>
<dbReference type="InterPro" id="IPR051451">
    <property type="entry name" value="PhoH2-like"/>
</dbReference>
<keyword evidence="9" id="KW-1185">Reference proteome</keyword>
<protein>
    <recommendedName>
        <fullName evidence="6">PhoH-like protein</fullName>
    </recommendedName>
</protein>
<dbReference type="Proteomes" id="UP000190774">
    <property type="component" value="Unassembled WGS sequence"/>
</dbReference>
<dbReference type="OrthoDB" id="9773137at2"/>
<dbReference type="STRING" id="48467.SAMN02745166_04536"/>
<dbReference type="Gene3D" id="3.40.50.300">
    <property type="entry name" value="P-loop containing nucleotide triphosphate hydrolases"/>
    <property type="match status" value="1"/>
</dbReference>
<dbReference type="Pfam" id="PF02562">
    <property type="entry name" value="PhoH"/>
    <property type="match status" value="1"/>
</dbReference>
<evidence type="ECO:0000256" key="2">
    <source>
        <dbReference type="ARBA" id="ARBA00010393"/>
    </source>
</evidence>
<evidence type="ECO:0000256" key="6">
    <source>
        <dbReference type="ARBA" id="ARBA00039970"/>
    </source>
</evidence>
<dbReference type="GO" id="GO:0005829">
    <property type="term" value="C:cytosol"/>
    <property type="evidence" value="ECO:0007669"/>
    <property type="project" value="TreeGrafter"/>
</dbReference>
<evidence type="ECO:0000313" key="9">
    <source>
        <dbReference type="Proteomes" id="UP000190774"/>
    </source>
</evidence>
<keyword evidence="3" id="KW-0963">Cytoplasm</keyword>
<evidence type="ECO:0000259" key="7">
    <source>
        <dbReference type="Pfam" id="PF02562"/>
    </source>
</evidence>
<dbReference type="InterPro" id="IPR027417">
    <property type="entry name" value="P-loop_NTPase"/>
</dbReference>
<dbReference type="FunFam" id="3.40.50.300:FF:000013">
    <property type="entry name" value="PhoH family ATPase"/>
    <property type="match status" value="1"/>
</dbReference>
<dbReference type="GO" id="GO:0005524">
    <property type="term" value="F:ATP binding"/>
    <property type="evidence" value="ECO:0007669"/>
    <property type="project" value="UniProtKB-KW"/>
</dbReference>
<dbReference type="SUPFAM" id="SSF52540">
    <property type="entry name" value="P-loop containing nucleoside triphosphate hydrolases"/>
    <property type="match status" value="1"/>
</dbReference>
<gene>
    <name evidence="8" type="ORF">SAMN02745166_04536</name>
</gene>